<proteinExistence type="predicted"/>
<accession>A0A403SY61</accession>
<dbReference type="AlphaFoldDB" id="A0A403SY61"/>
<evidence type="ECO:0000313" key="1">
    <source>
        <dbReference type="EMBL" id="MMS76470.1"/>
    </source>
</evidence>
<name>A0A403SY61_SALER</name>
<comment type="caution">
    <text evidence="1">The sequence shown here is derived from an EMBL/GenBank/DDBJ whole genome shotgun (WGS) entry which is preliminary data.</text>
</comment>
<protein>
    <submittedName>
        <fullName evidence="1">Uncharacterized protein</fullName>
    </submittedName>
</protein>
<sequence>MKIEIKGNSSNLEECVAALEKRLDGQGSSDMVKAIYEASKKAAEDLLSNQNIGFSFRMVDTGGKLRITGPGKNTHPTEKHRDEIVLMVIRELGKIQHINRVSDIFKTIGRCMGYLQVAAEIQAEIEMGYTSDKGKCLDDIIKAFDHPPLKNVSSDWIAPGVTYLKTRMTRLQVSDKG</sequence>
<gene>
    <name evidence="1" type="ORF">D9O31_07705</name>
</gene>
<organism evidence="1">
    <name type="scientific">Salmonella enterica</name>
    <name type="common">Salmonella choleraesuis</name>
    <dbReference type="NCBI Taxonomy" id="28901"/>
    <lineage>
        <taxon>Bacteria</taxon>
        <taxon>Pseudomonadati</taxon>
        <taxon>Pseudomonadota</taxon>
        <taxon>Gammaproteobacteria</taxon>
        <taxon>Enterobacterales</taxon>
        <taxon>Enterobacteriaceae</taxon>
        <taxon>Salmonella</taxon>
    </lineage>
</organism>
<dbReference type="EMBL" id="RWAH01000005">
    <property type="protein sequence ID" value="MMS76470.1"/>
    <property type="molecule type" value="Genomic_DNA"/>
</dbReference>
<reference evidence="1" key="1">
    <citation type="submission" date="2018-10" db="EMBL/GenBank/DDBJ databases">
        <authorList>
            <consortium name="PulseNet: The National Subtyping Network for Foodborne Disease Surveillance"/>
            <person name="Tarr C.L."/>
            <person name="Trees E."/>
            <person name="Katz L.S."/>
            <person name="Carleton-Romer H.A."/>
            <person name="Stroika S."/>
            <person name="Kucerova Z."/>
            <person name="Roache K.F."/>
            <person name="Sabol A.L."/>
            <person name="Besser J."/>
            <person name="Gerner-Smidt P."/>
        </authorList>
    </citation>
    <scope>NUCLEOTIDE SEQUENCE [LARGE SCALE GENOMIC DNA]</scope>
    <source>
        <strain evidence="1">PNUSAS052121</strain>
    </source>
</reference>
<dbReference type="Proteomes" id="UP000839526">
    <property type="component" value="Unassembled WGS sequence"/>
</dbReference>